<sequence length="66" mass="7245">MKNFPDTITNSNAKKGKAKSGNLSPLAFNLNKEIKMLDTIGVSIIKARAVNLYNIISLFYTQSANL</sequence>
<organism evidence="1 2">
    <name type="scientific">Streptococcus phocae</name>
    <dbReference type="NCBI Taxonomy" id="119224"/>
    <lineage>
        <taxon>Bacteria</taxon>
        <taxon>Bacillati</taxon>
        <taxon>Bacillota</taxon>
        <taxon>Bacilli</taxon>
        <taxon>Lactobacillales</taxon>
        <taxon>Streptococcaceae</taxon>
        <taxon>Streptococcus</taxon>
    </lineage>
</organism>
<gene>
    <name evidence="1" type="ORF">AKK44_05715</name>
</gene>
<dbReference type="Proteomes" id="UP000049578">
    <property type="component" value="Unassembled WGS sequence"/>
</dbReference>
<evidence type="ECO:0000313" key="1">
    <source>
        <dbReference type="EMBL" id="KPJ22203.1"/>
    </source>
</evidence>
<reference evidence="1 2" key="1">
    <citation type="submission" date="2015-08" db="EMBL/GenBank/DDBJ databases">
        <title>Genome sequence of Streptococcus phocae subsp. phocae ATCC 51973T isolated from liver specimen obtained from seal.</title>
        <authorList>
            <person name="Avendano-Herrera R."/>
        </authorList>
    </citation>
    <scope>NUCLEOTIDE SEQUENCE [LARGE SCALE GENOMIC DNA]</scope>
    <source>
        <strain evidence="1 2">ATCC 51973</strain>
    </source>
</reference>
<evidence type="ECO:0000313" key="2">
    <source>
        <dbReference type="Proteomes" id="UP000049578"/>
    </source>
</evidence>
<protein>
    <submittedName>
        <fullName evidence="1">Uncharacterized protein</fullName>
    </submittedName>
</protein>
<comment type="caution">
    <text evidence="1">The sequence shown here is derived from an EMBL/GenBank/DDBJ whole genome shotgun (WGS) entry which is preliminary data.</text>
</comment>
<dbReference type="STRING" id="119224.AKK44_05715"/>
<accession>A0A0N8FX57</accession>
<name>A0A0N8FX57_9STRE</name>
<dbReference type="EMBL" id="LHQM01000023">
    <property type="protein sequence ID" value="KPJ22203.1"/>
    <property type="molecule type" value="Genomic_DNA"/>
</dbReference>
<dbReference type="AlphaFoldDB" id="A0A0N8FX57"/>
<proteinExistence type="predicted"/>
<keyword evidence="2" id="KW-1185">Reference proteome</keyword>